<dbReference type="EMBL" id="KN831946">
    <property type="protein sequence ID" value="KIO13504.1"/>
    <property type="molecule type" value="Genomic_DNA"/>
</dbReference>
<dbReference type="AlphaFoldDB" id="A0A0C3PX34"/>
<organism evidence="1 2">
    <name type="scientific">Pisolithus tinctorius Marx 270</name>
    <dbReference type="NCBI Taxonomy" id="870435"/>
    <lineage>
        <taxon>Eukaryota</taxon>
        <taxon>Fungi</taxon>
        <taxon>Dikarya</taxon>
        <taxon>Basidiomycota</taxon>
        <taxon>Agaricomycotina</taxon>
        <taxon>Agaricomycetes</taxon>
        <taxon>Agaricomycetidae</taxon>
        <taxon>Boletales</taxon>
        <taxon>Sclerodermatineae</taxon>
        <taxon>Pisolithaceae</taxon>
        <taxon>Pisolithus</taxon>
    </lineage>
</organism>
<dbReference type="HOGENOM" id="CLU_2606973_0_0_1"/>
<proteinExistence type="predicted"/>
<accession>A0A0C3PX34</accession>
<reference evidence="1 2" key="1">
    <citation type="submission" date="2014-04" db="EMBL/GenBank/DDBJ databases">
        <authorList>
            <consortium name="DOE Joint Genome Institute"/>
            <person name="Kuo A."/>
            <person name="Kohler A."/>
            <person name="Costa M.D."/>
            <person name="Nagy L.G."/>
            <person name="Floudas D."/>
            <person name="Copeland A."/>
            <person name="Barry K.W."/>
            <person name="Cichocki N."/>
            <person name="Veneault-Fourrey C."/>
            <person name="LaButti K."/>
            <person name="Lindquist E.A."/>
            <person name="Lipzen A."/>
            <person name="Lundell T."/>
            <person name="Morin E."/>
            <person name="Murat C."/>
            <person name="Sun H."/>
            <person name="Tunlid A."/>
            <person name="Henrissat B."/>
            <person name="Grigoriev I.V."/>
            <person name="Hibbett D.S."/>
            <person name="Martin F."/>
            <person name="Nordberg H.P."/>
            <person name="Cantor M.N."/>
            <person name="Hua S.X."/>
        </authorList>
    </citation>
    <scope>NUCLEOTIDE SEQUENCE [LARGE SCALE GENOMIC DNA]</scope>
    <source>
        <strain evidence="1 2">Marx 270</strain>
    </source>
</reference>
<dbReference type="InParanoid" id="A0A0C3PX34"/>
<gene>
    <name evidence="1" type="ORF">M404DRAFT_582224</name>
</gene>
<dbReference type="Proteomes" id="UP000054217">
    <property type="component" value="Unassembled WGS sequence"/>
</dbReference>
<evidence type="ECO:0000313" key="2">
    <source>
        <dbReference type="Proteomes" id="UP000054217"/>
    </source>
</evidence>
<name>A0A0C3PX34_PISTI</name>
<keyword evidence="2" id="KW-1185">Reference proteome</keyword>
<dbReference type="OrthoDB" id="2667326at2759"/>
<sequence length="79" mass="9103">MSSTVRTTNDATGKKAECPLDSRLRAVFTDAHDISEQMVQEARLYADEIQRTLTHLEEFHRQKQGTHQVTVTRMEENDV</sequence>
<reference evidence="2" key="2">
    <citation type="submission" date="2015-01" db="EMBL/GenBank/DDBJ databases">
        <title>Evolutionary Origins and Diversification of the Mycorrhizal Mutualists.</title>
        <authorList>
            <consortium name="DOE Joint Genome Institute"/>
            <consortium name="Mycorrhizal Genomics Consortium"/>
            <person name="Kohler A."/>
            <person name="Kuo A."/>
            <person name="Nagy L.G."/>
            <person name="Floudas D."/>
            <person name="Copeland A."/>
            <person name="Barry K.W."/>
            <person name="Cichocki N."/>
            <person name="Veneault-Fourrey C."/>
            <person name="LaButti K."/>
            <person name="Lindquist E.A."/>
            <person name="Lipzen A."/>
            <person name="Lundell T."/>
            <person name="Morin E."/>
            <person name="Murat C."/>
            <person name="Riley R."/>
            <person name="Ohm R."/>
            <person name="Sun H."/>
            <person name="Tunlid A."/>
            <person name="Henrissat B."/>
            <person name="Grigoriev I.V."/>
            <person name="Hibbett D.S."/>
            <person name="Martin F."/>
        </authorList>
    </citation>
    <scope>NUCLEOTIDE SEQUENCE [LARGE SCALE GENOMIC DNA]</scope>
    <source>
        <strain evidence="2">Marx 270</strain>
    </source>
</reference>
<evidence type="ECO:0000313" key="1">
    <source>
        <dbReference type="EMBL" id="KIO13504.1"/>
    </source>
</evidence>
<protein>
    <submittedName>
        <fullName evidence="1">Uncharacterized protein</fullName>
    </submittedName>
</protein>